<dbReference type="Pfam" id="PF11575">
    <property type="entry name" value="FhuF_C"/>
    <property type="match status" value="1"/>
</dbReference>
<organism evidence="2 3">
    <name type="scientific">Wenjunlia tyrosinilytica</name>
    <dbReference type="NCBI Taxonomy" id="1544741"/>
    <lineage>
        <taxon>Bacteria</taxon>
        <taxon>Bacillati</taxon>
        <taxon>Actinomycetota</taxon>
        <taxon>Actinomycetes</taxon>
        <taxon>Kitasatosporales</taxon>
        <taxon>Streptomycetaceae</taxon>
        <taxon>Wenjunlia</taxon>
    </lineage>
</organism>
<dbReference type="RefSeq" id="WP_189129905.1">
    <property type="nucleotide sequence ID" value="NZ_BMMS01000002.1"/>
</dbReference>
<proteinExistence type="predicted"/>
<gene>
    <name evidence="2" type="ORF">GCM10012280_06200</name>
</gene>
<name>A0A918DSZ7_9ACTN</name>
<keyword evidence="3" id="KW-1185">Reference proteome</keyword>
<dbReference type="InterPro" id="IPR024726">
    <property type="entry name" value="FhuF_C"/>
</dbReference>
<dbReference type="AlphaFoldDB" id="A0A918DSZ7"/>
<dbReference type="EMBL" id="BMMS01000002">
    <property type="protein sequence ID" value="GGO81583.1"/>
    <property type="molecule type" value="Genomic_DNA"/>
</dbReference>
<protein>
    <recommendedName>
        <fullName evidence="1">Ferric siderophore reductase C-terminal domain-containing protein</fullName>
    </recommendedName>
</protein>
<comment type="caution">
    <text evidence="2">The sequence shown here is derived from an EMBL/GenBank/DDBJ whole genome shotgun (WGS) entry which is preliminary data.</text>
</comment>
<evidence type="ECO:0000259" key="1">
    <source>
        <dbReference type="Pfam" id="PF11575"/>
    </source>
</evidence>
<evidence type="ECO:0000313" key="3">
    <source>
        <dbReference type="Proteomes" id="UP000641932"/>
    </source>
</evidence>
<sequence length="264" mass="28751">MIFAPGTKAISSTPLADSYRRLGEISELLDIRVGAPPVGETWVTGRQLARDPAVLDRAVAEEERRIRDAYAVAPRRDVAATWVLHRYAFTACLAMSGPWYLDRRVPRVTPEGVGYQWTDRALTVRPDSLTCLPGDPAEGLAGVRTVPDEEALRAELRAAVADHLAPLLEAFRPLLRRGPRALWGMASDELTEGLWHLGRLLGDPEAAAQQAQALLPGSTAPYVGGAGFRPPTHGCAESTRTRIGCCLYYTIRPSDLCTTCPRTP</sequence>
<dbReference type="Proteomes" id="UP000641932">
    <property type="component" value="Unassembled WGS sequence"/>
</dbReference>
<accession>A0A918DSZ7</accession>
<feature type="domain" description="Ferric siderophore reductase C-terminal" evidence="1">
    <location>
        <begin position="244"/>
        <end position="262"/>
    </location>
</feature>
<dbReference type="GO" id="GO:0051537">
    <property type="term" value="F:2 iron, 2 sulfur cluster binding"/>
    <property type="evidence" value="ECO:0007669"/>
    <property type="project" value="InterPro"/>
</dbReference>
<reference evidence="2" key="1">
    <citation type="journal article" date="2014" name="Int. J. Syst. Evol. Microbiol.">
        <title>Complete genome sequence of Corynebacterium casei LMG S-19264T (=DSM 44701T), isolated from a smear-ripened cheese.</title>
        <authorList>
            <consortium name="US DOE Joint Genome Institute (JGI-PGF)"/>
            <person name="Walter F."/>
            <person name="Albersmeier A."/>
            <person name="Kalinowski J."/>
            <person name="Ruckert C."/>
        </authorList>
    </citation>
    <scope>NUCLEOTIDE SEQUENCE</scope>
    <source>
        <strain evidence="2">CGMCC 4.7201</strain>
    </source>
</reference>
<reference evidence="2" key="2">
    <citation type="submission" date="2020-09" db="EMBL/GenBank/DDBJ databases">
        <authorList>
            <person name="Sun Q."/>
            <person name="Zhou Y."/>
        </authorList>
    </citation>
    <scope>NUCLEOTIDE SEQUENCE</scope>
    <source>
        <strain evidence="2">CGMCC 4.7201</strain>
    </source>
</reference>
<evidence type="ECO:0000313" key="2">
    <source>
        <dbReference type="EMBL" id="GGO81583.1"/>
    </source>
</evidence>